<keyword evidence="7" id="KW-1185">Reference proteome</keyword>
<dbReference type="EMBL" id="BAAAEN010000006">
    <property type="protein sequence ID" value="GAA0503322.1"/>
    <property type="molecule type" value="Genomic_DNA"/>
</dbReference>
<evidence type="ECO:0000256" key="1">
    <source>
        <dbReference type="ARBA" id="ARBA00001917"/>
    </source>
</evidence>
<comment type="similarity">
    <text evidence="4">Belongs to the flavoredoxin family.</text>
</comment>
<keyword evidence="3" id="KW-0288">FMN</keyword>
<dbReference type="Pfam" id="PF01613">
    <property type="entry name" value="Flavin_Reduct"/>
    <property type="match status" value="1"/>
</dbReference>
<evidence type="ECO:0000256" key="3">
    <source>
        <dbReference type="ARBA" id="ARBA00022643"/>
    </source>
</evidence>
<evidence type="ECO:0000256" key="4">
    <source>
        <dbReference type="ARBA" id="ARBA00038054"/>
    </source>
</evidence>
<protein>
    <submittedName>
        <fullName evidence="6">Flavin reductase family protein</fullName>
    </submittedName>
</protein>
<feature type="domain" description="Flavin reductase like" evidence="5">
    <location>
        <begin position="41"/>
        <end position="193"/>
    </location>
</feature>
<comment type="cofactor">
    <cofactor evidence="1">
        <name>FMN</name>
        <dbReference type="ChEBI" id="CHEBI:58210"/>
    </cofactor>
</comment>
<evidence type="ECO:0000313" key="6">
    <source>
        <dbReference type="EMBL" id="GAA0503322.1"/>
    </source>
</evidence>
<gene>
    <name evidence="6" type="ORF">GCM10009097_20200</name>
</gene>
<evidence type="ECO:0000313" key="7">
    <source>
        <dbReference type="Proteomes" id="UP001501706"/>
    </source>
</evidence>
<reference evidence="6 7" key="1">
    <citation type="journal article" date="2019" name="Int. J. Syst. Evol. Microbiol.">
        <title>The Global Catalogue of Microorganisms (GCM) 10K type strain sequencing project: providing services to taxonomists for standard genome sequencing and annotation.</title>
        <authorList>
            <consortium name="The Broad Institute Genomics Platform"/>
            <consortium name="The Broad Institute Genome Sequencing Center for Infectious Disease"/>
            <person name="Wu L."/>
            <person name="Ma J."/>
        </authorList>
    </citation>
    <scope>NUCLEOTIDE SEQUENCE [LARGE SCALE GENOMIC DNA]</scope>
    <source>
        <strain evidence="6 7">JCM 14330</strain>
    </source>
</reference>
<organism evidence="6 7">
    <name type="scientific">Pigmentiphaga daeguensis</name>
    <dbReference type="NCBI Taxonomy" id="414049"/>
    <lineage>
        <taxon>Bacteria</taxon>
        <taxon>Pseudomonadati</taxon>
        <taxon>Pseudomonadota</taxon>
        <taxon>Betaproteobacteria</taxon>
        <taxon>Burkholderiales</taxon>
        <taxon>Alcaligenaceae</taxon>
        <taxon>Pigmentiphaga</taxon>
    </lineage>
</organism>
<accession>A0ABN1BQL6</accession>
<evidence type="ECO:0000256" key="2">
    <source>
        <dbReference type="ARBA" id="ARBA00022630"/>
    </source>
</evidence>
<dbReference type="InterPro" id="IPR002563">
    <property type="entry name" value="Flavin_Rdtase-like_dom"/>
</dbReference>
<dbReference type="InterPro" id="IPR012349">
    <property type="entry name" value="Split_barrel_FMN-bd"/>
</dbReference>
<dbReference type="Proteomes" id="UP001501706">
    <property type="component" value="Unassembled WGS sequence"/>
</dbReference>
<proteinExistence type="inferred from homology"/>
<sequence length="233" mass="25360">MNPRGRGIFAAPRLEPENMKEFIRVDGQGLDPADAYRLVVGCVVPRPVAWITTQDGNGRVNAAPFSSYNYVATRPPMLAVNISTLDGDLKDTARNIVQTGEFVVNVSTEADLEIMHASAAEYPPEISEPEALGIPLLPSHHVKPPRIASTPVQMECRLDQAIALGEGYNTLYIGQVVAFHLSPDIYDGRRVASAAMRPIARLGGPFYAALGEIFHRPMLQRQPGAEPEPNPKP</sequence>
<dbReference type="SMART" id="SM00903">
    <property type="entry name" value="Flavin_Reduct"/>
    <property type="match status" value="1"/>
</dbReference>
<dbReference type="SUPFAM" id="SSF50475">
    <property type="entry name" value="FMN-binding split barrel"/>
    <property type="match status" value="1"/>
</dbReference>
<dbReference type="PANTHER" id="PTHR33798">
    <property type="entry name" value="FLAVOPROTEIN OXYGENASE"/>
    <property type="match status" value="1"/>
</dbReference>
<comment type="caution">
    <text evidence="6">The sequence shown here is derived from an EMBL/GenBank/DDBJ whole genome shotgun (WGS) entry which is preliminary data.</text>
</comment>
<keyword evidence="2" id="KW-0285">Flavoprotein</keyword>
<name>A0ABN1BQL6_9BURK</name>
<dbReference type="PANTHER" id="PTHR33798:SF5">
    <property type="entry name" value="FLAVIN REDUCTASE LIKE DOMAIN-CONTAINING PROTEIN"/>
    <property type="match status" value="1"/>
</dbReference>
<evidence type="ECO:0000259" key="5">
    <source>
        <dbReference type="SMART" id="SM00903"/>
    </source>
</evidence>
<dbReference type="Gene3D" id="2.30.110.10">
    <property type="entry name" value="Electron Transport, Fmn-binding Protein, Chain A"/>
    <property type="match status" value="1"/>
</dbReference>